<dbReference type="Gene3D" id="3.60.15.10">
    <property type="entry name" value="Ribonuclease Z/Hydroxyacylglutathione hydrolase-like"/>
    <property type="match status" value="1"/>
</dbReference>
<sequence>MMQSWERVGDEGLLKDILFVEGYGNSSNVYLINGDDITLIDTGNDYTIFFELQDKRNIYDIENIFLTHSHNDHSLGLFELLKRYDDLSFTVYLHESVSDGLKKILSRIKRDDIKVFELRGGETLSLSGYEFRVAYTPGHTIDSISLYNEEFGVLFSGDSVVMNPVIDERLGGKLTDYIISVRFLRQLKVNAILPGHGYIAKKDCDKILDAVYLKAIGELSDTSLKDAAFTALRLGMVEEAEFVLENLNEEFMDEEAVKALASIKADKGDYDKVIELLSPFIDQNDFQSLYIAGMAALKVMNYDDSINFFKKALSIREDRRIKIMLGTALYESGRVEDALQIEEFKKVIQSL</sequence>
<gene>
    <name evidence="4" type="ORF">ENT89_02070</name>
    <name evidence="3" type="ORF">ENX77_06530</name>
</gene>
<reference evidence="3" key="1">
    <citation type="journal article" date="2020" name="mSystems">
        <title>Genome- and Community-Level Interaction Insights into Carbon Utilization and Element Cycling Functions of Hydrothermarchaeota in Hydrothermal Sediment.</title>
        <authorList>
            <person name="Zhou Z."/>
            <person name="Liu Y."/>
            <person name="Xu W."/>
            <person name="Pan J."/>
            <person name="Luo Z.H."/>
            <person name="Li M."/>
        </authorList>
    </citation>
    <scope>NUCLEOTIDE SEQUENCE [LARGE SCALE GENOMIC DNA]</scope>
    <source>
        <strain evidence="4">SpSt-62</strain>
        <strain evidence="3">SpSt-97</strain>
    </source>
</reference>
<evidence type="ECO:0000259" key="2">
    <source>
        <dbReference type="SMART" id="SM00849"/>
    </source>
</evidence>
<feature type="domain" description="Metallo-beta-lactamase" evidence="2">
    <location>
        <begin position="26"/>
        <end position="196"/>
    </location>
</feature>
<protein>
    <submittedName>
        <fullName evidence="3">MBL fold metallo-hydrolase</fullName>
    </submittedName>
</protein>
<proteinExistence type="predicted"/>
<comment type="caution">
    <text evidence="3">The sequence shown here is derived from an EMBL/GenBank/DDBJ whole genome shotgun (WGS) entry which is preliminary data.</text>
</comment>
<dbReference type="Gene3D" id="1.25.40.10">
    <property type="entry name" value="Tetratricopeptide repeat domain"/>
    <property type="match status" value="1"/>
</dbReference>
<evidence type="ECO:0000313" key="3">
    <source>
        <dbReference type="EMBL" id="HGE66752.1"/>
    </source>
</evidence>
<dbReference type="EMBL" id="DTPI01000032">
    <property type="protein sequence ID" value="HGE66752.1"/>
    <property type="molecule type" value="Genomic_DNA"/>
</dbReference>
<dbReference type="Pfam" id="PF00753">
    <property type="entry name" value="Lactamase_B"/>
    <property type="match status" value="1"/>
</dbReference>
<feature type="repeat" description="TPR" evidence="1">
    <location>
        <begin position="286"/>
        <end position="319"/>
    </location>
</feature>
<dbReference type="SMART" id="SM00849">
    <property type="entry name" value="Lactamase_B"/>
    <property type="match status" value="1"/>
</dbReference>
<dbReference type="GO" id="GO:0016787">
    <property type="term" value="F:hydrolase activity"/>
    <property type="evidence" value="ECO:0007669"/>
    <property type="project" value="UniProtKB-KW"/>
</dbReference>
<dbReference type="SUPFAM" id="SSF56281">
    <property type="entry name" value="Metallo-hydrolase/oxidoreductase"/>
    <property type="match status" value="1"/>
</dbReference>
<dbReference type="InterPro" id="IPR050662">
    <property type="entry name" value="Sec-metab_biosynth-thioest"/>
</dbReference>
<evidence type="ECO:0000256" key="1">
    <source>
        <dbReference type="PROSITE-ProRule" id="PRU00339"/>
    </source>
</evidence>
<dbReference type="AlphaFoldDB" id="A0A7C3UKR8"/>
<keyword evidence="3" id="KW-0378">Hydrolase</keyword>
<dbReference type="InterPro" id="IPR011990">
    <property type="entry name" value="TPR-like_helical_dom_sf"/>
</dbReference>
<organism evidence="3">
    <name type="scientific">Geoglobus ahangari</name>
    <dbReference type="NCBI Taxonomy" id="113653"/>
    <lineage>
        <taxon>Archaea</taxon>
        <taxon>Methanobacteriati</taxon>
        <taxon>Methanobacteriota</taxon>
        <taxon>Archaeoglobi</taxon>
        <taxon>Archaeoglobales</taxon>
        <taxon>Archaeoglobaceae</taxon>
        <taxon>Geoglobus</taxon>
    </lineage>
</organism>
<name>A0A7C3UKR8_9EURY</name>
<dbReference type="InterPro" id="IPR019734">
    <property type="entry name" value="TPR_rpt"/>
</dbReference>
<dbReference type="Pfam" id="PF12895">
    <property type="entry name" value="ANAPC3"/>
    <property type="match status" value="1"/>
</dbReference>
<dbReference type="InterPro" id="IPR036866">
    <property type="entry name" value="RibonucZ/Hydroxyglut_hydro"/>
</dbReference>
<dbReference type="PANTHER" id="PTHR23131">
    <property type="entry name" value="ENDORIBONUCLEASE LACTB2"/>
    <property type="match status" value="1"/>
</dbReference>
<evidence type="ECO:0000313" key="4">
    <source>
        <dbReference type="EMBL" id="HGU58988.1"/>
    </source>
</evidence>
<keyword evidence="1" id="KW-0802">TPR repeat</keyword>
<accession>A0A7C3UKR8</accession>
<dbReference type="SUPFAM" id="SSF48452">
    <property type="entry name" value="TPR-like"/>
    <property type="match status" value="1"/>
</dbReference>
<dbReference type="InterPro" id="IPR001279">
    <property type="entry name" value="Metallo-B-lactamas"/>
</dbReference>
<dbReference type="PROSITE" id="PS50005">
    <property type="entry name" value="TPR"/>
    <property type="match status" value="1"/>
</dbReference>
<dbReference type="EMBL" id="DTAK01000012">
    <property type="protein sequence ID" value="HGU58988.1"/>
    <property type="molecule type" value="Genomic_DNA"/>
</dbReference>